<keyword evidence="8 10" id="KW-0460">Magnesium</keyword>
<evidence type="ECO:0000313" key="11">
    <source>
        <dbReference type="EMBL" id="GLS25614.1"/>
    </source>
</evidence>
<keyword evidence="9 10" id="KW-0119">Carbohydrate metabolism</keyword>
<comment type="cofactor">
    <cofactor evidence="2 10">
        <name>Mg(2+)</name>
        <dbReference type="ChEBI" id="CHEBI:18420"/>
    </cofactor>
</comment>
<dbReference type="SUPFAM" id="SSF56784">
    <property type="entry name" value="HAD-like"/>
    <property type="match status" value="1"/>
</dbReference>
<sequence>MISAIEAHFSGLPKAVLFDLDGTLVDSAPGLASAVNAMLRELKRPEVDLSSVRQWIGNGQETLVRRALSGCHSGPELGQLTQSEVRKGLDLFRRHYQESAHECALFGGVRETLEHLQAQQVVMAIVTNKPVEFVPSILAPLQLTGFFTVVLGGECLPEKKPHPLPIHRCLEKLAVTPAQALMVGDSANDLIAAREAGVASLALTYGYHQGQDLQAFGPIWLGDSLADAFGSQYDSLGVSVT</sequence>
<comment type="function">
    <text evidence="10">Specifically catalyzes the dephosphorylation of 2-phosphoglycolate. Is involved in the dissimilation of the intracellular 2-phosphoglycolate formed during the DNA repair of 3'-phosphoglycolate ends, a major class of DNA lesions induced by oxidative stress.</text>
</comment>
<dbReference type="NCBIfam" id="TIGR01449">
    <property type="entry name" value="PGP_bact"/>
    <property type="match status" value="1"/>
</dbReference>
<dbReference type="PANTHER" id="PTHR43434">
    <property type="entry name" value="PHOSPHOGLYCOLATE PHOSPHATASE"/>
    <property type="match status" value="1"/>
</dbReference>
<dbReference type="Pfam" id="PF13419">
    <property type="entry name" value="HAD_2"/>
    <property type="match status" value="1"/>
</dbReference>
<dbReference type="FunFam" id="3.40.50.1000:FF:000022">
    <property type="entry name" value="Phosphoglycolate phosphatase"/>
    <property type="match status" value="1"/>
</dbReference>
<gene>
    <name evidence="11" type="ORF">GCM10007877_13280</name>
</gene>
<dbReference type="NCBIfam" id="NF009695">
    <property type="entry name" value="PRK13222.1-2"/>
    <property type="match status" value="1"/>
</dbReference>
<comment type="catalytic activity">
    <reaction evidence="1 10">
        <text>2-phosphoglycolate + H2O = glycolate + phosphate</text>
        <dbReference type="Rhea" id="RHEA:14369"/>
        <dbReference type="ChEBI" id="CHEBI:15377"/>
        <dbReference type="ChEBI" id="CHEBI:29805"/>
        <dbReference type="ChEBI" id="CHEBI:43474"/>
        <dbReference type="ChEBI" id="CHEBI:58033"/>
        <dbReference type="EC" id="3.1.3.18"/>
    </reaction>
</comment>
<keyword evidence="6 10" id="KW-0479">Metal-binding</keyword>
<accession>A0AA37T4K4</accession>
<dbReference type="SFLD" id="SFLDS00003">
    <property type="entry name" value="Haloacid_Dehalogenase"/>
    <property type="match status" value="1"/>
</dbReference>
<reference evidence="11 12" key="1">
    <citation type="journal article" date="2014" name="Int. J. Syst. Evol. Microbiol.">
        <title>Complete genome sequence of Corynebacterium casei LMG S-19264T (=DSM 44701T), isolated from a smear-ripened cheese.</title>
        <authorList>
            <consortium name="US DOE Joint Genome Institute (JGI-PGF)"/>
            <person name="Walter F."/>
            <person name="Albersmeier A."/>
            <person name="Kalinowski J."/>
            <person name="Ruckert C."/>
        </authorList>
    </citation>
    <scope>NUCLEOTIDE SEQUENCE [LARGE SCALE GENOMIC DNA]</scope>
    <source>
        <strain evidence="11 12">NBRC 110095</strain>
    </source>
</reference>
<dbReference type="GO" id="GO:0006281">
    <property type="term" value="P:DNA repair"/>
    <property type="evidence" value="ECO:0007669"/>
    <property type="project" value="TreeGrafter"/>
</dbReference>
<dbReference type="GO" id="GO:0005829">
    <property type="term" value="C:cytosol"/>
    <property type="evidence" value="ECO:0007669"/>
    <property type="project" value="TreeGrafter"/>
</dbReference>
<feature type="binding site" evidence="10">
    <location>
        <position position="185"/>
    </location>
    <ligand>
        <name>Mg(2+)</name>
        <dbReference type="ChEBI" id="CHEBI:18420"/>
    </ligand>
</feature>
<comment type="caution">
    <text evidence="11">The sequence shown here is derived from an EMBL/GenBank/DDBJ whole genome shotgun (WGS) entry which is preliminary data.</text>
</comment>
<dbReference type="GO" id="GO:0046295">
    <property type="term" value="P:glycolate biosynthetic process"/>
    <property type="evidence" value="ECO:0007669"/>
    <property type="project" value="UniProtKB-UniRule"/>
</dbReference>
<dbReference type="HAMAP" id="MF_00495">
    <property type="entry name" value="GPH_hydrolase_bact"/>
    <property type="match status" value="1"/>
</dbReference>
<feature type="binding site" evidence="10">
    <location>
        <position position="21"/>
    </location>
    <ligand>
        <name>Mg(2+)</name>
        <dbReference type="ChEBI" id="CHEBI:18420"/>
    </ligand>
</feature>
<dbReference type="GO" id="GO:0005975">
    <property type="term" value="P:carbohydrate metabolic process"/>
    <property type="evidence" value="ECO:0007669"/>
    <property type="project" value="InterPro"/>
</dbReference>
<dbReference type="InterPro" id="IPR006439">
    <property type="entry name" value="HAD-SF_hydro_IA"/>
</dbReference>
<dbReference type="AlphaFoldDB" id="A0AA37T4K4"/>
<feature type="active site" description="Nucleophile" evidence="10">
    <location>
        <position position="19"/>
    </location>
</feature>
<dbReference type="Gene3D" id="1.10.150.240">
    <property type="entry name" value="Putative phosphatase, domain 2"/>
    <property type="match status" value="1"/>
</dbReference>
<dbReference type="InterPro" id="IPR023198">
    <property type="entry name" value="PGP-like_dom2"/>
</dbReference>
<comment type="pathway">
    <text evidence="3 10">Organic acid metabolism; glycolate biosynthesis; glycolate from 2-phosphoglycolate: step 1/1.</text>
</comment>
<name>A0AA37T4K4_9GAMM</name>
<evidence type="ECO:0000256" key="3">
    <source>
        <dbReference type="ARBA" id="ARBA00004818"/>
    </source>
</evidence>
<keyword evidence="12" id="KW-1185">Reference proteome</keyword>
<dbReference type="Proteomes" id="UP001156870">
    <property type="component" value="Unassembled WGS sequence"/>
</dbReference>
<dbReference type="InterPro" id="IPR036412">
    <property type="entry name" value="HAD-like_sf"/>
</dbReference>
<dbReference type="PANTHER" id="PTHR43434:SF1">
    <property type="entry name" value="PHOSPHOGLYCOLATE PHOSPHATASE"/>
    <property type="match status" value="1"/>
</dbReference>
<dbReference type="EMBL" id="BSPD01000031">
    <property type="protein sequence ID" value="GLS25614.1"/>
    <property type="molecule type" value="Genomic_DNA"/>
</dbReference>
<evidence type="ECO:0000256" key="2">
    <source>
        <dbReference type="ARBA" id="ARBA00001946"/>
    </source>
</evidence>
<evidence type="ECO:0000256" key="5">
    <source>
        <dbReference type="ARBA" id="ARBA00013078"/>
    </source>
</evidence>
<evidence type="ECO:0000256" key="8">
    <source>
        <dbReference type="ARBA" id="ARBA00022842"/>
    </source>
</evidence>
<evidence type="ECO:0000256" key="7">
    <source>
        <dbReference type="ARBA" id="ARBA00022801"/>
    </source>
</evidence>
<dbReference type="SFLD" id="SFLDG01129">
    <property type="entry name" value="C1.5:_HAD__Beta-PGM__Phosphata"/>
    <property type="match status" value="1"/>
</dbReference>
<evidence type="ECO:0000256" key="1">
    <source>
        <dbReference type="ARBA" id="ARBA00000830"/>
    </source>
</evidence>
<evidence type="ECO:0000313" key="12">
    <source>
        <dbReference type="Proteomes" id="UP001156870"/>
    </source>
</evidence>
<dbReference type="Gene3D" id="3.40.50.1000">
    <property type="entry name" value="HAD superfamily/HAD-like"/>
    <property type="match status" value="1"/>
</dbReference>
<dbReference type="GO" id="GO:0008967">
    <property type="term" value="F:phosphoglycolate phosphatase activity"/>
    <property type="evidence" value="ECO:0007669"/>
    <property type="project" value="UniProtKB-UniRule"/>
</dbReference>
<dbReference type="InterPro" id="IPR037512">
    <property type="entry name" value="PGPase_prok"/>
</dbReference>
<proteinExistence type="inferred from homology"/>
<dbReference type="RefSeq" id="WP_232594158.1">
    <property type="nucleotide sequence ID" value="NZ_BSPD01000031.1"/>
</dbReference>
<dbReference type="SFLD" id="SFLDG01135">
    <property type="entry name" value="C1.5.6:_HAD__Beta-PGM__Phospha"/>
    <property type="match status" value="1"/>
</dbReference>
<dbReference type="CDD" id="cd16417">
    <property type="entry name" value="HAD_PGPase"/>
    <property type="match status" value="1"/>
</dbReference>
<dbReference type="PRINTS" id="PR00413">
    <property type="entry name" value="HADHALOGNASE"/>
</dbReference>
<dbReference type="InterPro" id="IPR041492">
    <property type="entry name" value="HAD_2"/>
</dbReference>
<dbReference type="EC" id="3.1.3.18" evidence="5 10"/>
<dbReference type="GO" id="GO:0046872">
    <property type="term" value="F:metal ion binding"/>
    <property type="evidence" value="ECO:0007669"/>
    <property type="project" value="UniProtKB-KW"/>
</dbReference>
<dbReference type="InterPro" id="IPR050155">
    <property type="entry name" value="HAD-like_hydrolase_sf"/>
</dbReference>
<organism evidence="11 12">
    <name type="scientific">Marinibactrum halimedae</name>
    <dbReference type="NCBI Taxonomy" id="1444977"/>
    <lineage>
        <taxon>Bacteria</taxon>
        <taxon>Pseudomonadati</taxon>
        <taxon>Pseudomonadota</taxon>
        <taxon>Gammaproteobacteria</taxon>
        <taxon>Cellvibrionales</taxon>
        <taxon>Cellvibrionaceae</taxon>
        <taxon>Marinibactrum</taxon>
    </lineage>
</organism>
<dbReference type="InterPro" id="IPR023214">
    <property type="entry name" value="HAD_sf"/>
</dbReference>
<keyword evidence="7 10" id="KW-0378">Hydrolase</keyword>
<dbReference type="NCBIfam" id="TIGR01549">
    <property type="entry name" value="HAD-SF-IA-v1"/>
    <property type="match status" value="1"/>
</dbReference>
<feature type="binding site" evidence="10">
    <location>
        <position position="19"/>
    </location>
    <ligand>
        <name>Mg(2+)</name>
        <dbReference type="ChEBI" id="CHEBI:18420"/>
    </ligand>
</feature>
<evidence type="ECO:0000256" key="10">
    <source>
        <dbReference type="HAMAP-Rule" id="MF_00495"/>
    </source>
</evidence>
<comment type="similarity">
    <text evidence="4 10">Belongs to the HAD-like hydrolase superfamily. CbbY/CbbZ/Gph/YieH family.</text>
</comment>
<evidence type="ECO:0000256" key="9">
    <source>
        <dbReference type="ARBA" id="ARBA00023277"/>
    </source>
</evidence>
<protein>
    <recommendedName>
        <fullName evidence="5 10">Phosphoglycolate phosphatase</fullName>
        <shortName evidence="10">PGP</shortName>
        <shortName evidence="10">PGPase</shortName>
        <ecNumber evidence="5 10">3.1.3.18</ecNumber>
    </recommendedName>
</protein>
<evidence type="ECO:0000256" key="6">
    <source>
        <dbReference type="ARBA" id="ARBA00022723"/>
    </source>
</evidence>
<evidence type="ECO:0000256" key="4">
    <source>
        <dbReference type="ARBA" id="ARBA00006171"/>
    </source>
</evidence>